<proteinExistence type="predicted"/>
<keyword evidence="1" id="KW-1133">Transmembrane helix</keyword>
<dbReference type="Proteomes" id="UP001479933">
    <property type="component" value="Chromosome"/>
</dbReference>
<feature type="transmembrane region" description="Helical" evidence="1">
    <location>
        <begin position="20"/>
        <end position="40"/>
    </location>
</feature>
<keyword evidence="1" id="KW-0812">Transmembrane</keyword>
<evidence type="ECO:0000313" key="2">
    <source>
        <dbReference type="EMBL" id="WYY05936.1"/>
    </source>
</evidence>
<sequence>MSDEADNGSTGARFQWRHWLAVSGAAVVVIAVVVAVFLVVKDADEPSSGDEADQRAVEAVYHRFANAVQSSDVAAAGICADRSEPKDTLTRTAGMLGGIGTAGSTIRVNIASVTVTGDVAHVDGSLNTMGTNVAMPLEVRRIDDAWCVWS</sequence>
<name>A0ABZ2TZ60_9ACTN</name>
<keyword evidence="1" id="KW-0472">Membrane</keyword>
<accession>A0ABZ2TZ60</accession>
<dbReference type="EMBL" id="CP136137">
    <property type="protein sequence ID" value="WYY05936.1"/>
    <property type="molecule type" value="Genomic_DNA"/>
</dbReference>
<organism evidence="2 3">
    <name type="scientific">Gordonia hydrophobica</name>
    <dbReference type="NCBI Taxonomy" id="40516"/>
    <lineage>
        <taxon>Bacteria</taxon>
        <taxon>Bacillati</taxon>
        <taxon>Actinomycetota</taxon>
        <taxon>Actinomycetes</taxon>
        <taxon>Mycobacteriales</taxon>
        <taxon>Gordoniaceae</taxon>
        <taxon>Gordonia</taxon>
    </lineage>
</organism>
<evidence type="ECO:0000313" key="3">
    <source>
        <dbReference type="Proteomes" id="UP001479933"/>
    </source>
</evidence>
<keyword evidence="3" id="KW-1185">Reference proteome</keyword>
<evidence type="ECO:0000256" key="1">
    <source>
        <dbReference type="SAM" id="Phobius"/>
    </source>
</evidence>
<protein>
    <submittedName>
        <fullName evidence="2">Uncharacterized protein</fullName>
    </submittedName>
</protein>
<reference evidence="2 3" key="1">
    <citation type="journal article" date="2023" name="Virus Evol.">
        <title>Computational host range prediction-The good, the bad, and the ugly.</title>
        <authorList>
            <person name="Howell A.A."/>
            <person name="Versoza C.J."/>
            <person name="Pfeifer S.P."/>
        </authorList>
    </citation>
    <scope>NUCLEOTIDE SEQUENCE [LARGE SCALE GENOMIC DNA]</scope>
    <source>
        <strain evidence="2 3">1610/1b</strain>
    </source>
</reference>
<gene>
    <name evidence="2" type="ORF">RVF87_12675</name>
</gene>
<dbReference type="RefSeq" id="WP_066172090.1">
    <property type="nucleotide sequence ID" value="NZ_CP136137.1"/>
</dbReference>